<dbReference type="InterPro" id="IPR011335">
    <property type="entry name" value="Restrct_endonuc-II-like"/>
</dbReference>
<dbReference type="Gene3D" id="3.40.1350.10">
    <property type="match status" value="1"/>
</dbReference>
<dbReference type="EMBL" id="CP011409">
    <property type="protein sequence ID" value="AKZ64651.1"/>
    <property type="molecule type" value="Genomic_DNA"/>
</dbReference>
<sequence length="318" mass="36799">MPRYPSNAITIPFTPADEERIVQTGRLSIAPGLKAPVNYSGFDLTRLQTSTILTWPPQLPERDPRGQLSAPQYRHWKKASEGRIGIAGNYYSFKAGGVVPCQSALERRFLVCAEFDPNIVEIRAQYALWGRADYLACKHAGLRLPKHLKITLDFMTTLRAGDKFHYHAVSVKPYEFTSETSEIKRHKKEFGLVDSWNFTHQFITEHSMPSQLEINCRRLFENMRYVEDVEVYQVRAAALGEYMSNKTVLDICDWEIRDAAQHFGWSRHETYRVFGIANFLGYLRVDHVHDLLPHKPLHLQMPNQPVINFWSNPWLPVK</sequence>
<proteinExistence type="predicted"/>
<dbReference type="SUPFAM" id="SSF52980">
    <property type="entry name" value="Restriction endonuclease-like"/>
    <property type="match status" value="1"/>
</dbReference>
<accession>A0ABN4I6Z0</accession>
<dbReference type="RefSeq" id="WP_053200372.1">
    <property type="nucleotide sequence ID" value="NZ_CP011409.1"/>
</dbReference>
<evidence type="ECO:0008006" key="3">
    <source>
        <dbReference type="Google" id="ProtNLM"/>
    </source>
</evidence>
<evidence type="ECO:0000313" key="2">
    <source>
        <dbReference type="Proteomes" id="UP000063429"/>
    </source>
</evidence>
<evidence type="ECO:0000313" key="1">
    <source>
        <dbReference type="EMBL" id="AKZ64651.1"/>
    </source>
</evidence>
<gene>
    <name evidence="1" type="ORF">F506_20115</name>
</gene>
<protein>
    <recommendedName>
        <fullName evidence="3">TnsA endonuclease-like protein</fullName>
    </recommendedName>
</protein>
<organism evidence="1 2">
    <name type="scientific">Herbaspirillum hiltneri N3</name>
    <dbReference type="NCBI Taxonomy" id="1262470"/>
    <lineage>
        <taxon>Bacteria</taxon>
        <taxon>Pseudomonadati</taxon>
        <taxon>Pseudomonadota</taxon>
        <taxon>Betaproteobacteria</taxon>
        <taxon>Burkholderiales</taxon>
        <taxon>Oxalobacteraceae</taxon>
        <taxon>Herbaspirillum</taxon>
    </lineage>
</organism>
<reference evidence="2" key="1">
    <citation type="journal article" date="2015" name="Genome Announc.">
        <title>Complete Genome Sequence of Herbaspirillum hiltneri N3 (DSM 17495), Isolated from Surface-Sterilized Wheat Roots.</title>
        <authorList>
            <person name="Guizelini D."/>
            <person name="Saizaki P.M."/>
            <person name="Coimbra N.A."/>
            <person name="Weiss V.A."/>
            <person name="Faoro H."/>
            <person name="Sfeir M.Z."/>
            <person name="Baura V.A."/>
            <person name="Monteiro R.A."/>
            <person name="Chubatsu L.S."/>
            <person name="Souza E.M."/>
            <person name="Cruz L.M."/>
            <person name="Pedrosa F.O."/>
            <person name="Raittz R.T."/>
            <person name="Marchaukoski J.N."/>
            <person name="Steffens M.B."/>
        </authorList>
    </citation>
    <scope>NUCLEOTIDE SEQUENCE [LARGE SCALE GENOMIC DNA]</scope>
    <source>
        <strain evidence="2">N3</strain>
    </source>
</reference>
<keyword evidence="2" id="KW-1185">Reference proteome</keyword>
<name>A0ABN4I6Z0_9BURK</name>
<dbReference type="Proteomes" id="UP000063429">
    <property type="component" value="Chromosome"/>
</dbReference>
<dbReference type="InterPro" id="IPR011856">
    <property type="entry name" value="tRNA_endonuc-like_dom_sf"/>
</dbReference>